<protein>
    <recommendedName>
        <fullName evidence="4">Sjogren's syndrome/scleroderma autoantigen 1 (Autoantigen p27)</fullName>
    </recommendedName>
</protein>
<name>A0A1H9BN72_9EURY</name>
<dbReference type="AlphaFoldDB" id="A0A1H9BN72"/>
<dbReference type="EMBL" id="FOFD01000001">
    <property type="protein sequence ID" value="SEP90402.1"/>
    <property type="molecule type" value="Genomic_DNA"/>
</dbReference>
<gene>
    <name evidence="2" type="ORF">SAMN04489841_0803</name>
</gene>
<evidence type="ECO:0008006" key="4">
    <source>
        <dbReference type="Google" id="ProtNLM"/>
    </source>
</evidence>
<sequence>MTPRPARIPNPRHDRTLSAELASFRSRLEAAERRQTQLRNTVAAIGREAGVSVGCPCGHCDESYTLIKDGTMYCPRCGHRQSL</sequence>
<dbReference type="OrthoDB" id="205571at2157"/>
<organism evidence="2 3">
    <name type="scientific">Natrinema salaciae</name>
    <dbReference type="NCBI Taxonomy" id="1186196"/>
    <lineage>
        <taxon>Archaea</taxon>
        <taxon>Methanobacteriati</taxon>
        <taxon>Methanobacteriota</taxon>
        <taxon>Stenosarchaea group</taxon>
        <taxon>Halobacteria</taxon>
        <taxon>Halobacteriales</taxon>
        <taxon>Natrialbaceae</taxon>
        <taxon>Natrinema</taxon>
    </lineage>
</organism>
<reference evidence="3" key="1">
    <citation type="submission" date="2016-10" db="EMBL/GenBank/DDBJ databases">
        <authorList>
            <person name="Varghese N."/>
            <person name="Submissions S."/>
        </authorList>
    </citation>
    <scope>NUCLEOTIDE SEQUENCE [LARGE SCALE GENOMIC DNA]</scope>
    <source>
        <strain evidence="3">DSM 25055</strain>
    </source>
</reference>
<evidence type="ECO:0000313" key="3">
    <source>
        <dbReference type="Proteomes" id="UP000199114"/>
    </source>
</evidence>
<proteinExistence type="predicted"/>
<dbReference type="Proteomes" id="UP000199114">
    <property type="component" value="Unassembled WGS sequence"/>
</dbReference>
<keyword evidence="1" id="KW-0175">Coiled coil</keyword>
<evidence type="ECO:0000256" key="1">
    <source>
        <dbReference type="SAM" id="Coils"/>
    </source>
</evidence>
<keyword evidence="3" id="KW-1185">Reference proteome</keyword>
<feature type="coiled-coil region" evidence="1">
    <location>
        <begin position="21"/>
        <end position="48"/>
    </location>
</feature>
<evidence type="ECO:0000313" key="2">
    <source>
        <dbReference type="EMBL" id="SEP90402.1"/>
    </source>
</evidence>
<dbReference type="RefSeq" id="WP_175480027.1">
    <property type="nucleotide sequence ID" value="NZ_FOFD01000001.1"/>
</dbReference>
<accession>A0A1H9BN72</accession>